<organism evidence="1 2">
    <name type="scientific">Dyadobacter endophyticus</name>
    <dbReference type="NCBI Taxonomy" id="1749036"/>
    <lineage>
        <taxon>Bacteria</taxon>
        <taxon>Pseudomonadati</taxon>
        <taxon>Bacteroidota</taxon>
        <taxon>Cytophagia</taxon>
        <taxon>Cytophagales</taxon>
        <taxon>Spirosomataceae</taxon>
        <taxon>Dyadobacter</taxon>
    </lineage>
</organism>
<accession>A0ABQ1Z3E8</accession>
<name>A0ABQ1Z3E8_9BACT</name>
<reference evidence="2" key="1">
    <citation type="journal article" date="2019" name="Int. J. Syst. Evol. Microbiol.">
        <title>The Global Catalogue of Microorganisms (GCM) 10K type strain sequencing project: providing services to taxonomists for standard genome sequencing and annotation.</title>
        <authorList>
            <consortium name="The Broad Institute Genomics Platform"/>
            <consortium name="The Broad Institute Genome Sequencing Center for Infectious Disease"/>
            <person name="Wu L."/>
            <person name="Ma J."/>
        </authorList>
    </citation>
    <scope>NUCLEOTIDE SEQUENCE [LARGE SCALE GENOMIC DNA]</scope>
    <source>
        <strain evidence="2">CGMCC 1.15288</strain>
    </source>
</reference>
<comment type="caution">
    <text evidence="1">The sequence shown here is derived from an EMBL/GenBank/DDBJ whole genome shotgun (WGS) entry which is preliminary data.</text>
</comment>
<keyword evidence="2" id="KW-1185">Reference proteome</keyword>
<proteinExistence type="predicted"/>
<dbReference type="EMBL" id="BMIA01000004">
    <property type="protein sequence ID" value="GGH48841.1"/>
    <property type="molecule type" value="Genomic_DNA"/>
</dbReference>
<evidence type="ECO:0000313" key="2">
    <source>
        <dbReference type="Proteomes" id="UP000600214"/>
    </source>
</evidence>
<dbReference type="RefSeq" id="WP_188937624.1">
    <property type="nucleotide sequence ID" value="NZ_BMIA01000004.1"/>
</dbReference>
<sequence length="142" mass="15638">MKTLSLFILALFVFAQCKKENRDPAPEVISIVGKWRVVEYKQIYGDSTVTQPVAQASSHVYEIRYDGVLLNGNGYVPCCIPSSYSLNGTAFVPKPAKPVELDPICSYALCRGCPEMKLTQTAPDSLVMETCEGSLSILVREK</sequence>
<protein>
    <recommendedName>
        <fullName evidence="3">Lipocalin-like domain-containing protein</fullName>
    </recommendedName>
</protein>
<evidence type="ECO:0008006" key="3">
    <source>
        <dbReference type="Google" id="ProtNLM"/>
    </source>
</evidence>
<gene>
    <name evidence="1" type="ORF">GCM10007423_50340</name>
</gene>
<evidence type="ECO:0000313" key="1">
    <source>
        <dbReference type="EMBL" id="GGH48841.1"/>
    </source>
</evidence>
<dbReference type="Proteomes" id="UP000600214">
    <property type="component" value="Unassembled WGS sequence"/>
</dbReference>